<accession>A0AAQ3XIW5</accession>
<feature type="compositionally biased region" description="Low complexity" evidence="4">
    <location>
        <begin position="1"/>
        <end position="14"/>
    </location>
</feature>
<dbReference type="InterPro" id="IPR046341">
    <property type="entry name" value="SET_dom_sf"/>
</dbReference>
<name>A0AAQ3XIW5_PASNO</name>
<dbReference type="PANTHER" id="PTHR13271:SF54">
    <property type="entry name" value="PROTEIN PLASTID TRANSCRIPTIONALLY ACTIVE 14"/>
    <property type="match status" value="1"/>
</dbReference>
<proteinExistence type="predicted"/>
<feature type="compositionally biased region" description="Acidic residues" evidence="4">
    <location>
        <begin position="74"/>
        <end position="85"/>
    </location>
</feature>
<dbReference type="Gene3D" id="3.90.1410.10">
    <property type="entry name" value="set domain protein methyltransferase, domain 1"/>
    <property type="match status" value="1"/>
</dbReference>
<dbReference type="CDD" id="cd10527">
    <property type="entry name" value="SET_LSMT"/>
    <property type="match status" value="1"/>
</dbReference>
<evidence type="ECO:0000313" key="7">
    <source>
        <dbReference type="EMBL" id="WVZ99760.1"/>
    </source>
</evidence>
<dbReference type="FunFam" id="3.90.1410.10:FF:000010">
    <property type="entry name" value="Protein PLASTID TRANSCRIPTIONALLY ACTIVE 14"/>
    <property type="match status" value="1"/>
</dbReference>
<dbReference type="GO" id="GO:0032259">
    <property type="term" value="P:methylation"/>
    <property type="evidence" value="ECO:0007669"/>
    <property type="project" value="UniProtKB-KW"/>
</dbReference>
<evidence type="ECO:0000259" key="6">
    <source>
        <dbReference type="Pfam" id="PF09273"/>
    </source>
</evidence>
<evidence type="ECO:0000313" key="8">
    <source>
        <dbReference type="Proteomes" id="UP001341281"/>
    </source>
</evidence>
<evidence type="ECO:0008006" key="9">
    <source>
        <dbReference type="Google" id="ProtNLM"/>
    </source>
</evidence>
<dbReference type="InterPro" id="IPR036464">
    <property type="entry name" value="Rubisco_LSMT_subst-bd_sf"/>
</dbReference>
<dbReference type="GO" id="GO:0000427">
    <property type="term" value="C:plastid-encoded plastid RNA polymerase complex"/>
    <property type="evidence" value="ECO:0007669"/>
    <property type="project" value="TreeGrafter"/>
</dbReference>
<evidence type="ECO:0000259" key="5">
    <source>
        <dbReference type="Pfam" id="PF00856"/>
    </source>
</evidence>
<keyword evidence="3" id="KW-0949">S-adenosyl-L-methionine</keyword>
<dbReference type="PANTHER" id="PTHR13271">
    <property type="entry name" value="UNCHARACTERIZED PUTATIVE METHYLTRANSFERASE"/>
    <property type="match status" value="1"/>
</dbReference>
<organism evidence="7 8">
    <name type="scientific">Paspalum notatum var. saurae</name>
    <dbReference type="NCBI Taxonomy" id="547442"/>
    <lineage>
        <taxon>Eukaryota</taxon>
        <taxon>Viridiplantae</taxon>
        <taxon>Streptophyta</taxon>
        <taxon>Embryophyta</taxon>
        <taxon>Tracheophyta</taxon>
        <taxon>Spermatophyta</taxon>
        <taxon>Magnoliopsida</taxon>
        <taxon>Liliopsida</taxon>
        <taxon>Poales</taxon>
        <taxon>Poaceae</taxon>
        <taxon>PACMAD clade</taxon>
        <taxon>Panicoideae</taxon>
        <taxon>Andropogonodae</taxon>
        <taxon>Paspaleae</taxon>
        <taxon>Paspalinae</taxon>
        <taxon>Paspalum</taxon>
    </lineage>
</organism>
<dbReference type="InterPro" id="IPR001214">
    <property type="entry name" value="SET_dom"/>
</dbReference>
<feature type="domain" description="Rubisco LSMT substrate-binding" evidence="6">
    <location>
        <begin position="400"/>
        <end position="456"/>
    </location>
</feature>
<feature type="compositionally biased region" description="Low complexity" evidence="4">
    <location>
        <begin position="32"/>
        <end position="48"/>
    </location>
</feature>
<dbReference type="Proteomes" id="UP001341281">
    <property type="component" value="Chromosome 10"/>
</dbReference>
<dbReference type="AlphaFoldDB" id="A0AAQ3XIW5"/>
<keyword evidence="2" id="KW-0808">Transferase</keyword>
<gene>
    <name evidence="7" type="ORF">U9M48_045015</name>
</gene>
<keyword evidence="1" id="KW-0489">Methyltransferase</keyword>
<evidence type="ECO:0000256" key="1">
    <source>
        <dbReference type="ARBA" id="ARBA00022603"/>
    </source>
</evidence>
<dbReference type="Pfam" id="PF00856">
    <property type="entry name" value="SET"/>
    <property type="match status" value="1"/>
</dbReference>
<reference evidence="7 8" key="1">
    <citation type="submission" date="2024-02" db="EMBL/GenBank/DDBJ databases">
        <title>High-quality chromosome-scale genome assembly of Pensacola bahiagrass (Paspalum notatum Flugge var. saurae).</title>
        <authorList>
            <person name="Vega J.M."/>
            <person name="Podio M."/>
            <person name="Orjuela J."/>
            <person name="Siena L.A."/>
            <person name="Pessino S.C."/>
            <person name="Combes M.C."/>
            <person name="Mariac C."/>
            <person name="Albertini E."/>
            <person name="Pupilli F."/>
            <person name="Ortiz J.P.A."/>
            <person name="Leblanc O."/>
        </authorList>
    </citation>
    <scope>NUCLEOTIDE SEQUENCE [LARGE SCALE GENOMIC DNA]</scope>
    <source>
        <strain evidence="7">R1</strain>
        <tissue evidence="7">Leaf</tissue>
    </source>
</reference>
<dbReference type="EMBL" id="CP144754">
    <property type="protein sequence ID" value="WVZ99760.1"/>
    <property type="molecule type" value="Genomic_DNA"/>
</dbReference>
<dbReference type="InterPro" id="IPR015353">
    <property type="entry name" value="Rubisco_LSMT_subst-bd"/>
</dbReference>
<dbReference type="GO" id="GO:0016279">
    <property type="term" value="F:protein-lysine N-methyltransferase activity"/>
    <property type="evidence" value="ECO:0007669"/>
    <property type="project" value="TreeGrafter"/>
</dbReference>
<dbReference type="GO" id="GO:0009534">
    <property type="term" value="C:chloroplast thylakoid"/>
    <property type="evidence" value="ECO:0007669"/>
    <property type="project" value="TreeGrafter"/>
</dbReference>
<feature type="region of interest" description="Disordered" evidence="4">
    <location>
        <begin position="1"/>
        <end position="85"/>
    </location>
</feature>
<dbReference type="SUPFAM" id="SSF81822">
    <property type="entry name" value="RuBisCo LSMT C-terminal, substrate-binding domain"/>
    <property type="match status" value="1"/>
</dbReference>
<dbReference type="SUPFAM" id="SSF82199">
    <property type="entry name" value="SET domain"/>
    <property type="match status" value="1"/>
</dbReference>
<keyword evidence="8" id="KW-1185">Reference proteome</keyword>
<dbReference type="InterPro" id="IPR050600">
    <property type="entry name" value="SETD3_SETD6_MTase"/>
</dbReference>
<sequence>MAATPAASALLLRPSPLPPPSLRSAPRRPVARRLLQPLRAGRPRLQAAPPAPPPVEAVAEAQDDTPPLRLLEPPQEDDPFPPEMEPVDPDFYRIGYARMMRAYGIEFLEGPDGMGVYASRDVEPLRRARMIMEIPLELMMTITQKKPWMFFPDIIPLGHPIFDVIESTDPETDWDLRLACLLLYAFDIEDNFWQLYSDFLPSADECTSLLLAPKEDLMELEDEDLTLQMLKHQQRAIDFWQKHWHKAIPLKLKRLARDHERFLWALSIVQSRSVNLKMRMGAFIQDANVLAPYADMLNHSPNANCFLHWRFKDRMLEVMIKAGHAIKKGDENPWELINFSSPAKIHMDSFLSVFNIAGLHDELYHNSALLSAETSFVDGAVVAAARALPTWSDGDVPAIPSVERRSAMLLQEECRQMLDSFSTTIEQDEQILDSDVHMSKTREIAIKYRMHRKMLLQKIIEALDIYQDRILF</sequence>
<evidence type="ECO:0000256" key="2">
    <source>
        <dbReference type="ARBA" id="ARBA00022679"/>
    </source>
</evidence>
<feature type="domain" description="SET" evidence="5">
    <location>
        <begin position="113"/>
        <end position="331"/>
    </location>
</feature>
<evidence type="ECO:0000256" key="4">
    <source>
        <dbReference type="SAM" id="MobiDB-lite"/>
    </source>
</evidence>
<dbReference type="GO" id="GO:0009658">
    <property type="term" value="P:chloroplast organization"/>
    <property type="evidence" value="ECO:0007669"/>
    <property type="project" value="TreeGrafter"/>
</dbReference>
<dbReference type="GO" id="GO:0042793">
    <property type="term" value="P:plastid transcription"/>
    <property type="evidence" value="ECO:0007669"/>
    <property type="project" value="TreeGrafter"/>
</dbReference>
<dbReference type="Pfam" id="PF09273">
    <property type="entry name" value="Rubis-subs-bind"/>
    <property type="match status" value="1"/>
</dbReference>
<evidence type="ECO:0000256" key="3">
    <source>
        <dbReference type="ARBA" id="ARBA00022691"/>
    </source>
</evidence>
<dbReference type="Gene3D" id="3.90.1420.10">
    <property type="entry name" value="Rubisco LSMT, substrate-binding domain"/>
    <property type="match status" value="1"/>
</dbReference>
<dbReference type="FunFam" id="3.90.1420.10:FF:000011">
    <property type="entry name" value="Plastid transcriptionally active 14"/>
    <property type="match status" value="1"/>
</dbReference>
<protein>
    <recommendedName>
        <fullName evidence="9">SET domain-containing protein</fullName>
    </recommendedName>
</protein>
<dbReference type="GO" id="GO:0010027">
    <property type="term" value="P:thylakoid membrane organization"/>
    <property type="evidence" value="ECO:0007669"/>
    <property type="project" value="TreeGrafter"/>
</dbReference>